<name>A0A166HQD5_9AGAM</name>
<evidence type="ECO:0000313" key="1">
    <source>
        <dbReference type="EMBL" id="KZP19120.1"/>
    </source>
</evidence>
<organism evidence="1">
    <name type="scientific">Athelia psychrophila</name>
    <dbReference type="NCBI Taxonomy" id="1759441"/>
    <lineage>
        <taxon>Eukaryota</taxon>
        <taxon>Fungi</taxon>
        <taxon>Dikarya</taxon>
        <taxon>Basidiomycota</taxon>
        <taxon>Agaricomycotina</taxon>
        <taxon>Agaricomycetes</taxon>
        <taxon>Agaricomycetidae</taxon>
        <taxon>Atheliales</taxon>
        <taxon>Atheliaceae</taxon>
        <taxon>Athelia</taxon>
    </lineage>
</organism>
<accession>A0A166HQD5</accession>
<dbReference type="AlphaFoldDB" id="A0A166HQD5"/>
<protein>
    <submittedName>
        <fullName evidence="1">Uncharacterized protein</fullName>
    </submittedName>
</protein>
<sequence length="139" mass="15518">MPFPPVCWLRHSLMPFLPVRWLRHSLTPFLPIVFRSRWLSGKCYCLSGYFSGDGFGGPLERGIGLQRGLLFSDHVSSPDTVSFIVLAVPSHLNLINGWFMILPTPKPFVFSLNIFAISSTPITAKARHCNGDGCTCDHQ</sequence>
<dbReference type="EMBL" id="KV417566">
    <property type="protein sequence ID" value="KZP19120.1"/>
    <property type="molecule type" value="Genomic_DNA"/>
</dbReference>
<gene>
    <name evidence="1" type="ORF">FIBSPDRAFT_570117</name>
</gene>
<proteinExistence type="predicted"/>
<reference evidence="1" key="1">
    <citation type="journal article" date="2016" name="Mol. Biol. Evol.">
        <title>Comparative Genomics of Early-Diverging Mushroom-Forming Fungi Provides Insights into the Origins of Lignocellulose Decay Capabilities.</title>
        <authorList>
            <person name="Nagy L.G."/>
            <person name="Riley R."/>
            <person name="Tritt A."/>
            <person name="Adam C."/>
            <person name="Daum C."/>
            <person name="Floudas D."/>
            <person name="Sun H."/>
            <person name="Yadav J.S."/>
            <person name="Pangilinan J."/>
            <person name="Larsson K.H."/>
            <person name="Matsuura K."/>
            <person name="Barry K."/>
            <person name="Labutti K."/>
            <person name="Kuo R."/>
            <person name="Ohm R.A."/>
            <person name="Bhattacharya S.S."/>
            <person name="Shirouzu T."/>
            <person name="Yoshinaga Y."/>
            <person name="Martin F.M."/>
            <person name="Grigoriev I.V."/>
            <person name="Hibbett D.S."/>
        </authorList>
    </citation>
    <scope>NUCLEOTIDE SEQUENCE [LARGE SCALE GENOMIC DNA]</scope>
    <source>
        <strain evidence="1">CBS 109695</strain>
    </source>
</reference>